<evidence type="ECO:0000256" key="8">
    <source>
        <dbReference type="RuleBase" id="RU361270"/>
    </source>
</evidence>
<dbReference type="InterPro" id="IPR036817">
    <property type="entry name" value="Transthyretin/HIU_hydrolase_sf"/>
</dbReference>
<evidence type="ECO:0000256" key="5">
    <source>
        <dbReference type="ARBA" id="ARBA00022631"/>
    </source>
</evidence>
<evidence type="ECO:0000313" key="10">
    <source>
        <dbReference type="EMBL" id="ADD24316.1"/>
    </source>
</evidence>
<dbReference type="AlphaFoldDB" id="D3PGC0"/>
<dbReference type="NCBIfam" id="TIGR02962">
    <property type="entry name" value="hdxy_isourate"/>
    <property type="match status" value="1"/>
</dbReference>
<keyword evidence="5 8" id="KW-0659">Purine metabolism</keyword>
<dbReference type="SUPFAM" id="SSF49472">
    <property type="entry name" value="Transthyretin (synonym: prealbumin)"/>
    <property type="match status" value="1"/>
</dbReference>
<evidence type="ECO:0000256" key="1">
    <source>
        <dbReference type="ARBA" id="ARBA00001043"/>
    </source>
</evidence>
<dbReference type="GO" id="GO:0033971">
    <property type="term" value="F:hydroxyisourate hydrolase activity"/>
    <property type="evidence" value="ECO:0007669"/>
    <property type="project" value="UniProtKB-EC"/>
</dbReference>
<feature type="binding site" evidence="7">
    <location>
        <position position="13"/>
    </location>
    <ligand>
        <name>substrate</name>
    </ligand>
</feature>
<evidence type="ECO:0000259" key="9">
    <source>
        <dbReference type="SMART" id="SM00095"/>
    </source>
</evidence>
<dbReference type="PROSITE" id="PS00768">
    <property type="entry name" value="TRANSTHYRETIN_1"/>
    <property type="match status" value="1"/>
</dbReference>
<dbReference type="Gene3D" id="2.60.40.180">
    <property type="entry name" value="Transthyretin/hydroxyisourate hydrolase domain"/>
    <property type="match status" value="1"/>
</dbReference>
<name>D3PGC0_LEPSM</name>
<protein>
    <recommendedName>
        <fullName evidence="8">5-hydroxyisourate hydrolase</fullName>
        <shortName evidence="8">HIU hydrolase</shortName>
        <shortName evidence="8">HIUHase</shortName>
        <ecNumber evidence="8">3.5.2.17</ecNumber>
    </recommendedName>
</protein>
<dbReference type="InterPro" id="IPR014306">
    <property type="entry name" value="Hydroxyisourate_hydrolase"/>
</dbReference>
<keyword evidence="6 8" id="KW-0378">Hydrolase</keyword>
<dbReference type="GO" id="GO:0006144">
    <property type="term" value="P:purine nucleobase metabolic process"/>
    <property type="evidence" value="ECO:0007669"/>
    <property type="project" value="UniProtKB-KW"/>
</dbReference>
<dbReference type="PRINTS" id="PR00189">
    <property type="entry name" value="TRNSTHYRETIN"/>
</dbReference>
<organism evidence="10">
    <name type="scientific">Lepeophtheirus salmonis</name>
    <name type="common">Salmon louse</name>
    <name type="synonym">Caligus salmonis</name>
    <dbReference type="NCBI Taxonomy" id="72036"/>
    <lineage>
        <taxon>Eukaryota</taxon>
        <taxon>Metazoa</taxon>
        <taxon>Ecdysozoa</taxon>
        <taxon>Arthropoda</taxon>
        <taxon>Crustacea</taxon>
        <taxon>Multicrustacea</taxon>
        <taxon>Hexanauplia</taxon>
        <taxon>Copepoda</taxon>
        <taxon>Siphonostomatoida</taxon>
        <taxon>Caligidae</taxon>
        <taxon>Lepeophtheirus</taxon>
    </lineage>
</organism>
<evidence type="ECO:0000256" key="7">
    <source>
        <dbReference type="PIRSR" id="PIRSR600895-51"/>
    </source>
</evidence>
<dbReference type="InterPro" id="IPR023418">
    <property type="entry name" value="Thyroxine_BS"/>
</dbReference>
<reference evidence="10" key="1">
    <citation type="submission" date="2010-03" db="EMBL/GenBank/DDBJ databases">
        <title>Lepeophtheirus salmonis ESTs and full-length cDNAs.</title>
        <authorList>
            <person name="Yasuike M."/>
            <person name="von Schalburg K."/>
            <person name="Cooper G."/>
            <person name="Leong J."/>
            <person name="Jones S.R.M."/>
            <person name="Koop B.F."/>
        </authorList>
    </citation>
    <scope>NUCLEOTIDE SEQUENCE</scope>
    <source>
        <tissue evidence="10">Whole</tissue>
    </source>
</reference>
<dbReference type="Pfam" id="PF00576">
    <property type="entry name" value="Transthyretin"/>
    <property type="match status" value="1"/>
</dbReference>
<comment type="subunit">
    <text evidence="4 8">Homotetramer.</text>
</comment>
<proteinExistence type="evidence at transcript level"/>
<evidence type="ECO:0000256" key="6">
    <source>
        <dbReference type="ARBA" id="ARBA00022801"/>
    </source>
</evidence>
<evidence type="ECO:0000256" key="2">
    <source>
        <dbReference type="ARBA" id="ARBA00002704"/>
    </source>
</evidence>
<feature type="binding site" evidence="7">
    <location>
        <position position="51"/>
    </location>
    <ligand>
        <name>substrate</name>
    </ligand>
</feature>
<dbReference type="PANTHER" id="PTHR10395:SF7">
    <property type="entry name" value="5-HYDROXYISOURATE HYDROLASE"/>
    <property type="match status" value="1"/>
</dbReference>
<comment type="function">
    <text evidence="2">Catalyzes the hydrolysis of 5-hydroxyisourate (HIU) to 2-oxo-4-hydroxy-4-carboxy-5-ureidoimidazoline (OHCU).</text>
</comment>
<accession>D3PGC0</accession>
<dbReference type="EC" id="3.5.2.17" evidence="8"/>
<comment type="catalytic activity">
    <reaction evidence="1 8">
        <text>5-hydroxyisourate + H2O = 5-hydroxy-2-oxo-4-ureido-2,5-dihydro-1H-imidazole-5-carboxylate + H(+)</text>
        <dbReference type="Rhea" id="RHEA:23736"/>
        <dbReference type="ChEBI" id="CHEBI:15377"/>
        <dbReference type="ChEBI" id="CHEBI:15378"/>
        <dbReference type="ChEBI" id="CHEBI:18072"/>
        <dbReference type="ChEBI" id="CHEBI:58639"/>
        <dbReference type="EC" id="3.5.2.17"/>
    </reaction>
</comment>
<dbReference type="SMART" id="SM00095">
    <property type="entry name" value="TR_THY"/>
    <property type="match status" value="1"/>
</dbReference>
<sequence>MAPKTHDNPLSSHVLDTSKGCPAEGIKIKLFKQKDHDWKLIGEKITNQDGRVSGFLGWEEFNAGLYKLHFEVSEYFDKTKTEASFPYVEIVFKIKDPESHYHVPILLNPYGYTTYRGS</sequence>
<dbReference type="EMBL" id="BT120676">
    <property type="protein sequence ID" value="ADD24316.1"/>
    <property type="molecule type" value="mRNA"/>
</dbReference>
<feature type="binding site" evidence="7">
    <location>
        <position position="115"/>
    </location>
    <ligand>
        <name>substrate</name>
    </ligand>
</feature>
<evidence type="ECO:0000256" key="4">
    <source>
        <dbReference type="ARBA" id="ARBA00011881"/>
    </source>
</evidence>
<dbReference type="CDD" id="cd05822">
    <property type="entry name" value="TLP_HIUase"/>
    <property type="match status" value="1"/>
</dbReference>
<dbReference type="OrthoDB" id="10265230at2759"/>
<gene>
    <name evidence="10" type="primary">HIUH1</name>
</gene>
<evidence type="ECO:0000256" key="3">
    <source>
        <dbReference type="ARBA" id="ARBA00009850"/>
    </source>
</evidence>
<dbReference type="InterPro" id="IPR000895">
    <property type="entry name" value="Transthyretin/HIU_hydrolase"/>
</dbReference>
<comment type="similarity">
    <text evidence="3 8">Belongs to the transthyretin family. 5-hydroxyisourate hydrolase subfamily.</text>
</comment>
<dbReference type="PANTHER" id="PTHR10395">
    <property type="entry name" value="URICASE AND TRANSTHYRETIN-RELATED"/>
    <property type="match status" value="1"/>
</dbReference>
<feature type="domain" description="Transthyretin/hydroxyisourate hydrolase" evidence="9">
    <location>
        <begin position="5"/>
        <end position="117"/>
    </location>
</feature>
<dbReference type="InterPro" id="IPR023416">
    <property type="entry name" value="Transthyretin/HIU_hydrolase_d"/>
</dbReference>